<feature type="transmembrane region" description="Helical" evidence="1">
    <location>
        <begin position="7"/>
        <end position="25"/>
    </location>
</feature>
<gene>
    <name evidence="2" type="ORF">DFR58_12614</name>
</gene>
<dbReference type="Proteomes" id="UP000253034">
    <property type="component" value="Unassembled WGS sequence"/>
</dbReference>
<protein>
    <submittedName>
        <fullName evidence="2">Uncharacterized protein</fullName>
    </submittedName>
</protein>
<sequence>MKGLEGILSVILLICLFASSLIYMLVDFSSDVNPSTWLYAFIQLVFAVLLLIDTIIYRFKPSSRLVVYIGRFLCLVLAVVQVLPTILWLLFNGSTISETPGEGIMAHWGYAVAHMIIVALCVFNMTMIKRSRRYMFVK</sequence>
<organism evidence="2 3">
    <name type="scientific">Anaerobacterium chartisolvens</name>
    <dbReference type="NCBI Taxonomy" id="1297424"/>
    <lineage>
        <taxon>Bacteria</taxon>
        <taxon>Bacillati</taxon>
        <taxon>Bacillota</taxon>
        <taxon>Clostridia</taxon>
        <taxon>Eubacteriales</taxon>
        <taxon>Oscillospiraceae</taxon>
        <taxon>Anaerobacterium</taxon>
    </lineage>
</organism>
<proteinExistence type="predicted"/>
<dbReference type="EMBL" id="QPJT01000026">
    <property type="protein sequence ID" value="RCX11241.1"/>
    <property type="molecule type" value="Genomic_DNA"/>
</dbReference>
<feature type="transmembrane region" description="Helical" evidence="1">
    <location>
        <begin position="37"/>
        <end position="56"/>
    </location>
</feature>
<evidence type="ECO:0000256" key="1">
    <source>
        <dbReference type="SAM" id="Phobius"/>
    </source>
</evidence>
<accession>A0A369APY8</accession>
<keyword evidence="1" id="KW-0812">Transmembrane</keyword>
<keyword evidence="3" id="KW-1185">Reference proteome</keyword>
<feature type="transmembrane region" description="Helical" evidence="1">
    <location>
        <begin position="68"/>
        <end position="91"/>
    </location>
</feature>
<keyword evidence="1" id="KW-0472">Membrane</keyword>
<keyword evidence="1" id="KW-1133">Transmembrane helix</keyword>
<reference evidence="2 3" key="1">
    <citation type="submission" date="2018-07" db="EMBL/GenBank/DDBJ databases">
        <title>Genomic Encyclopedia of Type Strains, Phase IV (KMG-IV): sequencing the most valuable type-strain genomes for metagenomic binning, comparative biology and taxonomic classification.</title>
        <authorList>
            <person name="Goeker M."/>
        </authorList>
    </citation>
    <scope>NUCLEOTIDE SEQUENCE [LARGE SCALE GENOMIC DNA]</scope>
    <source>
        <strain evidence="2 3">DSM 27016</strain>
    </source>
</reference>
<evidence type="ECO:0000313" key="2">
    <source>
        <dbReference type="EMBL" id="RCX11241.1"/>
    </source>
</evidence>
<name>A0A369APY8_9FIRM</name>
<evidence type="ECO:0000313" key="3">
    <source>
        <dbReference type="Proteomes" id="UP000253034"/>
    </source>
</evidence>
<dbReference type="OrthoDB" id="2901944at2"/>
<feature type="transmembrane region" description="Helical" evidence="1">
    <location>
        <begin position="111"/>
        <end position="128"/>
    </location>
</feature>
<dbReference type="AlphaFoldDB" id="A0A369APY8"/>
<dbReference type="RefSeq" id="WP_114299173.1">
    <property type="nucleotide sequence ID" value="NZ_QPJT01000026.1"/>
</dbReference>
<comment type="caution">
    <text evidence="2">The sequence shown here is derived from an EMBL/GenBank/DDBJ whole genome shotgun (WGS) entry which is preliminary data.</text>
</comment>